<keyword evidence="4" id="KW-1185">Reference proteome</keyword>
<reference evidence="4" key="1">
    <citation type="journal article" date="2019" name="Int. J. Syst. Evol. Microbiol.">
        <title>The Global Catalogue of Microorganisms (GCM) 10K type strain sequencing project: providing services to taxonomists for standard genome sequencing and annotation.</title>
        <authorList>
            <consortium name="The Broad Institute Genomics Platform"/>
            <consortium name="The Broad Institute Genome Sequencing Center for Infectious Disease"/>
            <person name="Wu L."/>
            <person name="Ma J."/>
        </authorList>
    </citation>
    <scope>NUCLEOTIDE SEQUENCE [LARGE SCALE GENOMIC DNA]</scope>
    <source>
        <strain evidence="4">NBRC 105857</strain>
    </source>
</reference>
<sequence length="142" mass="15264">MKKLLITALLSFTAASSALAGPASDAAKAHFSAVASHDTDGIMKGYAANAVLEWVGGPLDGRYSSNEAIRSTWEKFGKAVGPLELKIDKLEESANPKGSTVTANVMFVGKMPIKVRYVLTYREGALVDEIWQIDPKLELSSY</sequence>
<proteinExistence type="predicted"/>
<dbReference type="Gene3D" id="3.10.450.50">
    <property type="match status" value="1"/>
</dbReference>
<feature type="chain" id="PRO_5046576475" description="SnoaL-like domain-containing protein" evidence="1">
    <location>
        <begin position="21"/>
        <end position="142"/>
    </location>
</feature>
<name>A0ABQ5YUE1_9BURK</name>
<dbReference type="InterPro" id="IPR037401">
    <property type="entry name" value="SnoaL-like"/>
</dbReference>
<evidence type="ECO:0000259" key="2">
    <source>
        <dbReference type="Pfam" id="PF12680"/>
    </source>
</evidence>
<dbReference type="RefSeq" id="WP_284281779.1">
    <property type="nucleotide sequence ID" value="NZ_BSOJ01000027.1"/>
</dbReference>
<keyword evidence="1" id="KW-0732">Signal</keyword>
<evidence type="ECO:0000313" key="3">
    <source>
        <dbReference type="EMBL" id="GLR27067.1"/>
    </source>
</evidence>
<comment type="caution">
    <text evidence="3">The sequence shown here is derived from an EMBL/GenBank/DDBJ whole genome shotgun (WGS) entry which is preliminary data.</text>
</comment>
<dbReference type="EMBL" id="BSOJ01000027">
    <property type="protein sequence ID" value="GLR27067.1"/>
    <property type="molecule type" value="Genomic_DNA"/>
</dbReference>
<dbReference type="Pfam" id="PF12680">
    <property type="entry name" value="SnoaL_2"/>
    <property type="match status" value="1"/>
</dbReference>
<accession>A0ABQ5YUE1</accession>
<feature type="signal peptide" evidence="1">
    <location>
        <begin position="1"/>
        <end position="20"/>
    </location>
</feature>
<organism evidence="3 4">
    <name type="scientific">Limnobacter litoralis</name>
    <dbReference type="NCBI Taxonomy" id="481366"/>
    <lineage>
        <taxon>Bacteria</taxon>
        <taxon>Pseudomonadati</taxon>
        <taxon>Pseudomonadota</taxon>
        <taxon>Betaproteobacteria</taxon>
        <taxon>Burkholderiales</taxon>
        <taxon>Burkholderiaceae</taxon>
        <taxon>Limnobacter</taxon>
    </lineage>
</organism>
<dbReference type="InterPro" id="IPR032710">
    <property type="entry name" value="NTF2-like_dom_sf"/>
</dbReference>
<evidence type="ECO:0000313" key="4">
    <source>
        <dbReference type="Proteomes" id="UP001156664"/>
    </source>
</evidence>
<dbReference type="Proteomes" id="UP001156664">
    <property type="component" value="Unassembled WGS sequence"/>
</dbReference>
<feature type="domain" description="SnoaL-like" evidence="2">
    <location>
        <begin position="28"/>
        <end position="112"/>
    </location>
</feature>
<evidence type="ECO:0000256" key="1">
    <source>
        <dbReference type="SAM" id="SignalP"/>
    </source>
</evidence>
<protein>
    <recommendedName>
        <fullName evidence="2">SnoaL-like domain-containing protein</fullName>
    </recommendedName>
</protein>
<gene>
    <name evidence="3" type="ORF">GCM10007875_21580</name>
</gene>
<dbReference type="SUPFAM" id="SSF54427">
    <property type="entry name" value="NTF2-like"/>
    <property type="match status" value="1"/>
</dbReference>